<proteinExistence type="predicted"/>
<comment type="caution">
    <text evidence="1">The sequence shown here is derived from an EMBL/GenBank/DDBJ whole genome shotgun (WGS) entry which is preliminary data.</text>
</comment>
<dbReference type="InterPro" id="IPR036086">
    <property type="entry name" value="ParB/Sulfiredoxin_sf"/>
</dbReference>
<dbReference type="Gene3D" id="3.90.1530.10">
    <property type="entry name" value="Conserved hypothetical protein from pyrococcus furiosus pfu- 392566-001, ParB domain"/>
    <property type="match status" value="1"/>
</dbReference>
<dbReference type="RefSeq" id="WP_002541611.1">
    <property type="nucleotide sequence ID" value="NZ_CAMHVQ010000001.1"/>
</dbReference>
<dbReference type="SUPFAM" id="SSF110849">
    <property type="entry name" value="ParB/Sulfiredoxin"/>
    <property type="match status" value="1"/>
</dbReference>
<accession>A0AA44QM23</accession>
<dbReference type="EMBL" id="MVCE01000001">
    <property type="protein sequence ID" value="PGF36828.1"/>
    <property type="molecule type" value="Genomic_DNA"/>
</dbReference>
<dbReference type="Proteomes" id="UP000226191">
    <property type="component" value="Unassembled WGS sequence"/>
</dbReference>
<organism evidence="1 2">
    <name type="scientific">Cutibacterium acnes</name>
    <name type="common">Propionibacterium acnes</name>
    <dbReference type="NCBI Taxonomy" id="1747"/>
    <lineage>
        <taxon>Bacteria</taxon>
        <taxon>Bacillati</taxon>
        <taxon>Actinomycetota</taxon>
        <taxon>Actinomycetes</taxon>
        <taxon>Propionibacteriales</taxon>
        <taxon>Propionibacteriaceae</taxon>
        <taxon>Cutibacterium</taxon>
    </lineage>
</organism>
<reference evidence="1 2" key="1">
    <citation type="submission" date="2017-02" db="EMBL/GenBank/DDBJ databases">
        <title>Prevalence of linear plasmids in Cutibacterium acnes isolates obtained from cancerous prostatic tissue.</title>
        <authorList>
            <person name="Davidsson S."/>
            <person name="Bruggemann H."/>
        </authorList>
    </citation>
    <scope>NUCLEOTIDE SEQUENCE [LARGE SCALE GENOMIC DNA]</scope>
    <source>
        <strain evidence="1 2">11-78</strain>
    </source>
</reference>
<gene>
    <name evidence="1" type="ORF">B1B09_03890</name>
</gene>
<protein>
    <submittedName>
        <fullName evidence="1">Transcriptional regulator</fullName>
    </submittedName>
</protein>
<name>A0AA44QM23_CUTAC</name>
<evidence type="ECO:0000313" key="2">
    <source>
        <dbReference type="Proteomes" id="UP000226191"/>
    </source>
</evidence>
<dbReference type="AlphaFoldDB" id="A0AA44QM23"/>
<evidence type="ECO:0000313" key="1">
    <source>
        <dbReference type="EMBL" id="PGF36828.1"/>
    </source>
</evidence>
<sequence>MKISSSCELSSYLPLNQLVWHEECETLRLKRLTKLLEHEALRESIHVAQGAPYIILDGAHRCRAAFYLGFDSIPAHVVPMAPEQSVSGWVHVYNTRKFSSMPPLVHGEDRGSTIAILHDGDLRQEVHSKSDLASDLFYGYWDLAELLGGFDYRRSADVPAQGQSVEWVLPSWGAIAKIATNYGPLPAGITRFGSVFFKKCPRCIAEREKSIMSDPVLDRDEVKSLAVIKD</sequence>